<evidence type="ECO:0000256" key="12">
    <source>
        <dbReference type="ARBA" id="ARBA00033413"/>
    </source>
</evidence>
<accession>A0A2N5X0A0</accession>
<evidence type="ECO:0000313" key="16">
    <source>
        <dbReference type="Proteomes" id="UP000235005"/>
    </source>
</evidence>
<keyword evidence="8" id="KW-0067">ATP-binding</keyword>
<dbReference type="GO" id="GO:0046654">
    <property type="term" value="P:tetrahydrofolate biosynthetic process"/>
    <property type="evidence" value="ECO:0007669"/>
    <property type="project" value="UniProtKB-UniPathway"/>
</dbReference>
<dbReference type="OrthoDB" id="9808041at2"/>
<evidence type="ECO:0000256" key="9">
    <source>
        <dbReference type="ARBA" id="ARBA00022909"/>
    </source>
</evidence>
<keyword evidence="16" id="KW-1185">Reference proteome</keyword>
<evidence type="ECO:0000259" key="14">
    <source>
        <dbReference type="PROSITE" id="PS00794"/>
    </source>
</evidence>
<proteinExistence type="inferred from homology"/>
<gene>
    <name evidence="15" type="primary">folK</name>
    <name evidence="15" type="ORF">C0039_14855</name>
</gene>
<dbReference type="UniPathway" id="UPA00077">
    <property type="reaction ID" value="UER00155"/>
</dbReference>
<dbReference type="PANTHER" id="PTHR43071:SF1">
    <property type="entry name" value="2-AMINO-4-HYDROXY-6-HYDROXYMETHYLDIHYDROPTERIDINE PYROPHOSPHOKINASE"/>
    <property type="match status" value="1"/>
</dbReference>
<dbReference type="PANTHER" id="PTHR43071">
    <property type="entry name" value="2-AMINO-4-HYDROXY-6-HYDROXYMETHYLDIHYDROPTERIDINE PYROPHOSPHOKINASE"/>
    <property type="match status" value="1"/>
</dbReference>
<dbReference type="EC" id="2.7.6.3" evidence="3"/>
<dbReference type="GO" id="GO:0046656">
    <property type="term" value="P:folic acid biosynthetic process"/>
    <property type="evidence" value="ECO:0007669"/>
    <property type="project" value="UniProtKB-KW"/>
</dbReference>
<dbReference type="Gene3D" id="3.30.70.560">
    <property type="entry name" value="7,8-Dihydro-6-hydroxymethylpterin-pyrophosphokinase HPPK"/>
    <property type="match status" value="1"/>
</dbReference>
<comment type="caution">
    <text evidence="15">The sequence shown here is derived from an EMBL/GenBank/DDBJ whole genome shotgun (WGS) entry which is preliminary data.</text>
</comment>
<evidence type="ECO:0000256" key="6">
    <source>
        <dbReference type="ARBA" id="ARBA00022741"/>
    </source>
</evidence>
<comment type="pathway">
    <text evidence="1">Cofactor biosynthesis; tetrahydrofolate biosynthesis; 2-amino-4-hydroxy-6-hydroxymethyl-7,8-dihydropteridine diphosphate from 7,8-dihydroneopterin triphosphate: step 4/4.</text>
</comment>
<keyword evidence="5" id="KW-0808">Transferase</keyword>
<dbReference type="Pfam" id="PF01288">
    <property type="entry name" value="HPPK"/>
    <property type="match status" value="1"/>
</dbReference>
<evidence type="ECO:0000256" key="10">
    <source>
        <dbReference type="ARBA" id="ARBA00029409"/>
    </source>
</evidence>
<sequence length="177" mass="19392">MTTVYISLGSNLGKPLAQLQGAVRALDNLPSSTVTAVSSAWRSAAVGPGEQPDYLNGVVQLHTALAPRPLLDALQEIENQHGRERIVRWGARTLDLDILLYGQDQIADERLVIPHPRMTQRNFVLYPLLEVAPANLMLPGGEELGTLVGGCPPEDLEKTPFQLTPARWRGDDSRDRP</sequence>
<organism evidence="15 16">
    <name type="scientific">Pseudohalioglobus lutimaris</name>
    <dbReference type="NCBI Taxonomy" id="1737061"/>
    <lineage>
        <taxon>Bacteria</taxon>
        <taxon>Pseudomonadati</taxon>
        <taxon>Pseudomonadota</taxon>
        <taxon>Gammaproteobacteria</taxon>
        <taxon>Cellvibrionales</taxon>
        <taxon>Halieaceae</taxon>
        <taxon>Pseudohalioglobus</taxon>
    </lineage>
</organism>
<dbReference type="Proteomes" id="UP000235005">
    <property type="component" value="Unassembled WGS sequence"/>
</dbReference>
<feature type="domain" description="7,8-dihydro-6-hydroxymethylpterin-pyrophosphokinase" evidence="14">
    <location>
        <begin position="88"/>
        <end position="99"/>
    </location>
</feature>
<dbReference type="EMBL" id="PKUS01000022">
    <property type="protein sequence ID" value="PLW67914.1"/>
    <property type="molecule type" value="Genomic_DNA"/>
</dbReference>
<keyword evidence="6" id="KW-0547">Nucleotide-binding</keyword>
<evidence type="ECO:0000256" key="5">
    <source>
        <dbReference type="ARBA" id="ARBA00022679"/>
    </source>
</evidence>
<evidence type="ECO:0000256" key="3">
    <source>
        <dbReference type="ARBA" id="ARBA00013253"/>
    </source>
</evidence>
<reference evidence="15 16" key="1">
    <citation type="submission" date="2018-01" db="EMBL/GenBank/DDBJ databases">
        <title>The draft genome sequence of Halioglobus lutimaris HF004.</title>
        <authorList>
            <person name="Du Z.-J."/>
            <person name="Shi M.-J."/>
        </authorList>
    </citation>
    <scope>NUCLEOTIDE SEQUENCE [LARGE SCALE GENOMIC DNA]</scope>
    <source>
        <strain evidence="15 16">HF004</strain>
    </source>
</reference>
<evidence type="ECO:0000256" key="11">
    <source>
        <dbReference type="ARBA" id="ARBA00029766"/>
    </source>
</evidence>
<feature type="compositionally biased region" description="Basic and acidic residues" evidence="13">
    <location>
        <begin position="168"/>
        <end position="177"/>
    </location>
</feature>
<keyword evidence="7 15" id="KW-0418">Kinase</keyword>
<evidence type="ECO:0000313" key="15">
    <source>
        <dbReference type="EMBL" id="PLW67914.1"/>
    </source>
</evidence>
<comment type="similarity">
    <text evidence="2">Belongs to the HPPK family.</text>
</comment>
<evidence type="ECO:0000256" key="1">
    <source>
        <dbReference type="ARBA" id="ARBA00005051"/>
    </source>
</evidence>
<dbReference type="CDD" id="cd00483">
    <property type="entry name" value="HPPK"/>
    <property type="match status" value="1"/>
</dbReference>
<evidence type="ECO:0000256" key="7">
    <source>
        <dbReference type="ARBA" id="ARBA00022777"/>
    </source>
</evidence>
<dbReference type="GO" id="GO:0016301">
    <property type="term" value="F:kinase activity"/>
    <property type="evidence" value="ECO:0007669"/>
    <property type="project" value="UniProtKB-KW"/>
</dbReference>
<dbReference type="PROSITE" id="PS00794">
    <property type="entry name" value="HPPK"/>
    <property type="match status" value="1"/>
</dbReference>
<name>A0A2N5X0A0_9GAMM</name>
<dbReference type="GO" id="GO:0005524">
    <property type="term" value="F:ATP binding"/>
    <property type="evidence" value="ECO:0007669"/>
    <property type="project" value="UniProtKB-KW"/>
</dbReference>
<dbReference type="NCBIfam" id="TIGR01498">
    <property type="entry name" value="folK"/>
    <property type="match status" value="1"/>
</dbReference>
<dbReference type="RefSeq" id="WP_101518491.1">
    <property type="nucleotide sequence ID" value="NZ_PKUS01000022.1"/>
</dbReference>
<dbReference type="SUPFAM" id="SSF55083">
    <property type="entry name" value="6-hydroxymethyl-7,8-dihydropterin pyrophosphokinase, HPPK"/>
    <property type="match status" value="1"/>
</dbReference>
<feature type="region of interest" description="Disordered" evidence="13">
    <location>
        <begin position="153"/>
        <end position="177"/>
    </location>
</feature>
<dbReference type="InterPro" id="IPR000550">
    <property type="entry name" value="Hppk"/>
</dbReference>
<dbReference type="AlphaFoldDB" id="A0A2N5X0A0"/>
<dbReference type="GO" id="GO:0003848">
    <property type="term" value="F:2-amino-4-hydroxy-6-hydroxymethyldihydropteridine diphosphokinase activity"/>
    <property type="evidence" value="ECO:0007669"/>
    <property type="project" value="UniProtKB-EC"/>
</dbReference>
<keyword evidence="9" id="KW-0289">Folate biosynthesis</keyword>
<evidence type="ECO:0000256" key="8">
    <source>
        <dbReference type="ARBA" id="ARBA00022840"/>
    </source>
</evidence>
<evidence type="ECO:0000256" key="4">
    <source>
        <dbReference type="ARBA" id="ARBA00016218"/>
    </source>
</evidence>
<evidence type="ECO:0000256" key="13">
    <source>
        <dbReference type="SAM" id="MobiDB-lite"/>
    </source>
</evidence>
<evidence type="ECO:0000256" key="2">
    <source>
        <dbReference type="ARBA" id="ARBA00005810"/>
    </source>
</evidence>
<dbReference type="InterPro" id="IPR035907">
    <property type="entry name" value="Hppk_sf"/>
</dbReference>
<protein>
    <recommendedName>
        <fullName evidence="4">2-amino-4-hydroxy-6-hydroxymethyldihydropteridine pyrophosphokinase</fullName>
        <ecNumber evidence="3">2.7.6.3</ecNumber>
    </recommendedName>
    <alternativeName>
        <fullName evidence="11">6-hydroxymethyl-7,8-dihydropterin pyrophosphokinase</fullName>
    </alternativeName>
    <alternativeName>
        <fullName evidence="12">7,8-dihydro-6-hydroxymethylpterin-pyrophosphokinase</fullName>
    </alternativeName>
</protein>
<comment type="function">
    <text evidence="10">Catalyzes the transfer of pyrophosphate from adenosine triphosphate (ATP) to 6-hydroxymethyl-7,8-dihydropterin, an enzymatic step in folate biosynthesis pathway.</text>
</comment>